<keyword evidence="4" id="KW-1185">Reference proteome</keyword>
<keyword evidence="2" id="KW-0812">Transmembrane</keyword>
<dbReference type="RefSeq" id="WP_187563333.1">
    <property type="nucleotide sequence ID" value="NZ_JACGWS010000010.1"/>
</dbReference>
<evidence type="ECO:0000313" key="4">
    <source>
        <dbReference type="Proteomes" id="UP000619238"/>
    </source>
</evidence>
<dbReference type="EMBL" id="JACGWS010000010">
    <property type="protein sequence ID" value="MBC8756294.1"/>
    <property type="molecule type" value="Genomic_DNA"/>
</dbReference>
<proteinExistence type="predicted"/>
<gene>
    <name evidence="3" type="ORF">H2O64_16590</name>
</gene>
<dbReference type="Proteomes" id="UP000619238">
    <property type="component" value="Unassembled WGS sequence"/>
</dbReference>
<dbReference type="Gene3D" id="2.160.20.80">
    <property type="entry name" value="E3 ubiquitin-protein ligase SopA"/>
    <property type="match status" value="1"/>
</dbReference>
<dbReference type="PANTHER" id="PTHR14136">
    <property type="entry name" value="BTB_POZ DOMAIN-CONTAINING PROTEIN KCTD9"/>
    <property type="match status" value="1"/>
</dbReference>
<protein>
    <submittedName>
        <fullName evidence="3">Pentapeptide repeat-containing protein</fullName>
    </submittedName>
</protein>
<keyword evidence="2" id="KW-1133">Transmembrane helix</keyword>
<keyword evidence="2" id="KW-0472">Membrane</keyword>
<sequence>MTKREEQTLRKLTQEELDVIIEDHANWVDLLFNKVDLNKPPIVNTKANLSYVDISGLDLSRKPLVEVDFTGSNLEDVNFNFSNLILANFSHANVTNANFIGCNLNKADFTNTNITNATFQYASLDSVKFTKQQLDSIFITPNYNIENEKNIEDEASFEIKALKKELEEQKKKLSAQEGEEDKIKTATKLLEDKLEETEAILAKELAAKKSTKEDIDIGIGHLKAPNNYLKAQINIQYCLTILYGVLAIIAVIFLFHYIKDHYNEFKTDLTKETTFLQWLFYALPIAVCFSLIITFINQINSRLKSVIALHEKKRYVDSISGGLKAVQELSENNKEARSRISGVLDEILNNTITLSEKLQEDVLPDEKPIDNKVSMSVKDLKDFFSK</sequence>
<keyword evidence="1" id="KW-0175">Coiled coil</keyword>
<evidence type="ECO:0000313" key="3">
    <source>
        <dbReference type="EMBL" id="MBC8756294.1"/>
    </source>
</evidence>
<evidence type="ECO:0000256" key="2">
    <source>
        <dbReference type="SAM" id="Phobius"/>
    </source>
</evidence>
<dbReference type="InterPro" id="IPR051082">
    <property type="entry name" value="Pentapeptide-BTB/POZ_domain"/>
</dbReference>
<evidence type="ECO:0000256" key="1">
    <source>
        <dbReference type="SAM" id="Coils"/>
    </source>
</evidence>
<dbReference type="Pfam" id="PF00805">
    <property type="entry name" value="Pentapeptide"/>
    <property type="match status" value="1"/>
</dbReference>
<dbReference type="InterPro" id="IPR001646">
    <property type="entry name" value="5peptide_repeat"/>
</dbReference>
<dbReference type="PANTHER" id="PTHR14136:SF17">
    <property type="entry name" value="BTB_POZ DOMAIN-CONTAINING PROTEIN KCTD9"/>
    <property type="match status" value="1"/>
</dbReference>
<dbReference type="SUPFAM" id="SSF141571">
    <property type="entry name" value="Pentapeptide repeat-like"/>
    <property type="match status" value="1"/>
</dbReference>
<feature type="transmembrane region" description="Helical" evidence="2">
    <location>
        <begin position="278"/>
        <end position="296"/>
    </location>
</feature>
<organism evidence="3 4">
    <name type="scientific">Kordia aestuariivivens</name>
    <dbReference type="NCBI Taxonomy" id="2759037"/>
    <lineage>
        <taxon>Bacteria</taxon>
        <taxon>Pseudomonadati</taxon>
        <taxon>Bacteroidota</taxon>
        <taxon>Flavobacteriia</taxon>
        <taxon>Flavobacteriales</taxon>
        <taxon>Flavobacteriaceae</taxon>
        <taxon>Kordia</taxon>
    </lineage>
</organism>
<feature type="transmembrane region" description="Helical" evidence="2">
    <location>
        <begin position="237"/>
        <end position="258"/>
    </location>
</feature>
<accession>A0ABR7QCL4</accession>
<feature type="coiled-coil region" evidence="1">
    <location>
        <begin position="145"/>
        <end position="186"/>
    </location>
</feature>
<name>A0ABR7QCL4_9FLAO</name>
<comment type="caution">
    <text evidence="3">The sequence shown here is derived from an EMBL/GenBank/DDBJ whole genome shotgun (WGS) entry which is preliminary data.</text>
</comment>
<reference evidence="3 4" key="1">
    <citation type="submission" date="2020-07" db="EMBL/GenBank/DDBJ databases">
        <title>Description of Kordia aestuariivivens sp. nov., isolated from a tidal flat.</title>
        <authorList>
            <person name="Park S."/>
            <person name="Yoon J.-H."/>
        </authorList>
    </citation>
    <scope>NUCLEOTIDE SEQUENCE [LARGE SCALE GENOMIC DNA]</scope>
    <source>
        <strain evidence="3 4">YSTF-M3</strain>
    </source>
</reference>